<dbReference type="Pfam" id="PF00649">
    <property type="entry name" value="Copper-fist"/>
    <property type="match status" value="1"/>
</dbReference>
<keyword evidence="4" id="KW-0862">Zinc</keyword>
<keyword evidence="7" id="KW-0804">Transcription</keyword>
<organism evidence="11 12">
    <name type="scientific">Agaricus bisporus var. burnettii</name>
    <dbReference type="NCBI Taxonomy" id="192524"/>
    <lineage>
        <taxon>Eukaryota</taxon>
        <taxon>Fungi</taxon>
        <taxon>Dikarya</taxon>
        <taxon>Basidiomycota</taxon>
        <taxon>Agaricomycotina</taxon>
        <taxon>Agaricomycetes</taxon>
        <taxon>Agaricomycetidae</taxon>
        <taxon>Agaricales</taxon>
        <taxon>Agaricineae</taxon>
        <taxon>Agaricaceae</taxon>
        <taxon>Agaricus</taxon>
    </lineage>
</organism>
<dbReference type="InterPro" id="IPR036395">
    <property type="entry name" value="Cu_fist_DNA-bd_dom_sf"/>
</dbReference>
<evidence type="ECO:0000259" key="10">
    <source>
        <dbReference type="PROSITE" id="PS50073"/>
    </source>
</evidence>
<accession>A0A8H7FBD8</accession>
<evidence type="ECO:0000256" key="6">
    <source>
        <dbReference type="ARBA" id="ARBA00023015"/>
    </source>
</evidence>
<dbReference type="Gene3D" id="3.90.430.10">
    <property type="entry name" value="Copper fist DNA-binding domain"/>
    <property type="match status" value="1"/>
</dbReference>
<comment type="subcellular location">
    <subcellularLocation>
        <location evidence="1">Nucleus</location>
    </subcellularLocation>
</comment>
<dbReference type="PROSITE" id="PS50073">
    <property type="entry name" value="COPPER_FIST_2"/>
    <property type="match status" value="1"/>
</dbReference>
<gene>
    <name evidence="11" type="ORF">Agabi119p4_685</name>
</gene>
<feature type="region of interest" description="Disordered" evidence="9">
    <location>
        <begin position="533"/>
        <end position="562"/>
    </location>
</feature>
<proteinExistence type="inferred from homology"/>
<dbReference type="GO" id="GO:0051536">
    <property type="term" value="F:iron-sulfur cluster binding"/>
    <property type="evidence" value="ECO:0007669"/>
    <property type="project" value="InterPro"/>
</dbReference>
<comment type="caution">
    <text evidence="11">The sequence shown here is derived from an EMBL/GenBank/DDBJ whole genome shotgun (WGS) entry which is preliminary data.</text>
</comment>
<evidence type="ECO:0000313" key="12">
    <source>
        <dbReference type="Proteomes" id="UP000629468"/>
    </source>
</evidence>
<dbReference type="Pfam" id="PF08712">
    <property type="entry name" value="Nfu_N"/>
    <property type="match status" value="1"/>
</dbReference>
<evidence type="ECO:0000256" key="9">
    <source>
        <dbReference type="SAM" id="MobiDB-lite"/>
    </source>
</evidence>
<dbReference type="SUPFAM" id="SSF110836">
    <property type="entry name" value="Hypothetical protein SAV1430"/>
    <property type="match status" value="1"/>
</dbReference>
<evidence type="ECO:0000256" key="8">
    <source>
        <dbReference type="ARBA" id="ARBA00023242"/>
    </source>
</evidence>
<keyword evidence="6" id="KW-0805">Transcription regulation</keyword>
<evidence type="ECO:0000256" key="3">
    <source>
        <dbReference type="ARBA" id="ARBA00022723"/>
    </source>
</evidence>
<dbReference type="FunFam" id="3.90.430.10:FF:000001">
    <property type="entry name" value="Copper fist DNA-binding protein"/>
    <property type="match status" value="1"/>
</dbReference>
<dbReference type="InterPro" id="IPR036498">
    <property type="entry name" value="Nfu/NifU_N_sf"/>
</dbReference>
<evidence type="ECO:0000256" key="7">
    <source>
        <dbReference type="ARBA" id="ARBA00023163"/>
    </source>
</evidence>
<comment type="similarity">
    <text evidence="2">Belongs to the NifU family.</text>
</comment>
<sequence length="829" mass="90210">MARREEGKEWERKEEEEAEEDIHWSEREAASLSSSRILRVAAMSAFLHRIVASNPLRSHARNAVFRAARPFSASCTCLAPPRSSLASATSIPRWRQRNSLAVRTPAHVRSMFIQTETTPNEDSLKFIPGTTVMGDGTAEFLDTRSALASPLAIRLFGVEGVNGVFYGPDFVTVSKDSENTWAVVKPEIYAILMEHFSSGQALFRSEEDREAAGPQDLKILDTDSDTVAMIKELLETRVRPAIMEDGGDIEFRGFDEDGVVKLKLKGSCRGCSSSTVTLKSGIERMLTHYIPEVKSVQEVLDQEDEIALEEFQKLEQKLEHKDSGMARYIIFDIVIQLRPIGSHPVKGLEGWEDRATCLISTPSAACLLSMVYVNSKKFACESCIKGHRSSSCHHSDRPLFEIKKKGRPVSQCERCRELRQSKRVHSKCTCGPRPDPASRGEVLASTTSKSRRYIPIIPALPNGLRDVLAASHIRTSLPADSRQRVDTLLNPCSCKSVWRCDCRRSQLHDDSDPVDSVTPAHQAPTHVHASRIALMPPPHPTAKTAPSNGVPSPSGSTKPHVSQSFNVRQIYNKQTNHHHNIDPPSCCSPSPILELPPIQSSPESSSSPTVNAIPDFGFMPPMSTIASLAGSGCTCGVQCTCPGCVEHRGPEYAAKDLNNCCADGQCQTCIDNESGHALQCSTSPLSSLPAAATSPSVVSSSLDFINKTTSLHRFFERAAALPAPPPHRRLGNGVQLDPRDVAYGFEKVPSVNLPKLCCGGKCSCPENRCVCGTSCGGCCLDVDFSMTTDDSVTDTIMESPLESADAAKASSSVDNNPVAPDKNCCCRIP</sequence>
<dbReference type="InterPro" id="IPR034904">
    <property type="entry name" value="FSCA_dom_sf"/>
</dbReference>
<feature type="region of interest" description="Disordered" evidence="9">
    <location>
        <begin position="1"/>
        <end position="24"/>
    </location>
</feature>
<dbReference type="FunFam" id="3.30.1370.70:FF:000001">
    <property type="entry name" value="NifU-like protein 4, mitochondrial"/>
    <property type="match status" value="1"/>
</dbReference>
<evidence type="ECO:0000256" key="2">
    <source>
        <dbReference type="ARBA" id="ARBA00006420"/>
    </source>
</evidence>
<dbReference type="InterPro" id="IPR014824">
    <property type="entry name" value="Nfu/NifU_N"/>
</dbReference>
<keyword evidence="5" id="KW-0186">Copper</keyword>
<dbReference type="Gene3D" id="3.30.300.130">
    <property type="entry name" value="Fe-S cluster assembly (FSCA)"/>
    <property type="match status" value="1"/>
</dbReference>
<dbReference type="SUPFAM" id="SSF117916">
    <property type="entry name" value="Fe-S cluster assembly (FSCA) domain-like"/>
    <property type="match status" value="1"/>
</dbReference>
<dbReference type="EMBL" id="JABXXO010000001">
    <property type="protein sequence ID" value="KAF7784520.1"/>
    <property type="molecule type" value="Genomic_DNA"/>
</dbReference>
<name>A0A8H7FBD8_AGABI</name>
<dbReference type="SUPFAM" id="SSF57879">
    <property type="entry name" value="Zinc domain conserved in yeast copper-regulated transcription factors"/>
    <property type="match status" value="1"/>
</dbReference>
<reference evidence="11 12" key="1">
    <citation type="journal article" name="Sci. Rep.">
        <title>Telomere-to-telomere assembled and centromere annotated genomes of the two main subspecies of the button mushroom Agaricus bisporus reveal especially polymorphic chromosome ends.</title>
        <authorList>
            <person name="Sonnenberg A.S.M."/>
            <person name="Sedaghat-Telgerd N."/>
            <person name="Lavrijssen B."/>
            <person name="Ohm R.A."/>
            <person name="Hendrickx P.M."/>
            <person name="Scholtmeijer K."/>
            <person name="Baars J.J.P."/>
            <person name="van Peer A."/>
        </authorList>
    </citation>
    <scope>NUCLEOTIDE SEQUENCE [LARGE SCALE GENOMIC DNA]</scope>
    <source>
        <strain evidence="11 12">H119_p4</strain>
    </source>
</reference>
<dbReference type="PANTHER" id="PTHR11178:SF1">
    <property type="entry name" value="NFU1 IRON-SULFUR CLUSTER SCAFFOLD HOMOLOG, MITOCHONDRIAL"/>
    <property type="match status" value="1"/>
</dbReference>
<dbReference type="GO" id="GO:0005506">
    <property type="term" value="F:iron ion binding"/>
    <property type="evidence" value="ECO:0007669"/>
    <property type="project" value="InterPro"/>
</dbReference>
<dbReference type="InterPro" id="IPR001083">
    <property type="entry name" value="Cu_fist_DNA-bd_dom"/>
</dbReference>
<dbReference type="InterPro" id="IPR001075">
    <property type="entry name" value="NIF_FeS_clus_asmbl_NifU_C"/>
</dbReference>
<dbReference type="SMART" id="SM00412">
    <property type="entry name" value="Cu_FIST"/>
    <property type="match status" value="1"/>
</dbReference>
<dbReference type="SMART" id="SM00932">
    <property type="entry name" value="Nfu_N"/>
    <property type="match status" value="1"/>
</dbReference>
<dbReference type="GO" id="GO:0003677">
    <property type="term" value="F:DNA binding"/>
    <property type="evidence" value="ECO:0007669"/>
    <property type="project" value="InterPro"/>
</dbReference>
<dbReference type="GO" id="GO:0005507">
    <property type="term" value="F:copper ion binding"/>
    <property type="evidence" value="ECO:0007669"/>
    <property type="project" value="InterPro"/>
</dbReference>
<keyword evidence="3" id="KW-0479">Metal-binding</keyword>
<dbReference type="PANTHER" id="PTHR11178">
    <property type="entry name" value="IRON-SULFUR CLUSTER SCAFFOLD PROTEIN NFU-RELATED"/>
    <property type="match status" value="1"/>
</dbReference>
<dbReference type="GO" id="GO:0003700">
    <property type="term" value="F:DNA-binding transcription factor activity"/>
    <property type="evidence" value="ECO:0007669"/>
    <property type="project" value="InterPro"/>
</dbReference>
<dbReference type="PRINTS" id="PR00617">
    <property type="entry name" value="COPPERFIST"/>
</dbReference>
<protein>
    <recommendedName>
        <fullName evidence="10">Copper-fist domain-containing protein</fullName>
    </recommendedName>
</protein>
<keyword evidence="8" id="KW-0539">Nucleus</keyword>
<feature type="compositionally biased region" description="Polar residues" evidence="9">
    <location>
        <begin position="544"/>
        <end position="562"/>
    </location>
</feature>
<evidence type="ECO:0000256" key="5">
    <source>
        <dbReference type="ARBA" id="ARBA00023008"/>
    </source>
</evidence>
<dbReference type="GO" id="GO:0005739">
    <property type="term" value="C:mitochondrion"/>
    <property type="evidence" value="ECO:0007669"/>
    <property type="project" value="TreeGrafter"/>
</dbReference>
<dbReference type="Gene3D" id="3.30.1370.70">
    <property type="entry name" value="Scaffold protein Nfu/NifU, N-terminal domain"/>
    <property type="match status" value="1"/>
</dbReference>
<dbReference type="FunFam" id="3.30.300.130:FF:000001">
    <property type="entry name" value="NFU1 iron-sulfur cluster scaffold"/>
    <property type="match status" value="1"/>
</dbReference>
<dbReference type="AlphaFoldDB" id="A0A8H7FBD8"/>
<evidence type="ECO:0000256" key="1">
    <source>
        <dbReference type="ARBA" id="ARBA00004123"/>
    </source>
</evidence>
<evidence type="ECO:0000256" key="4">
    <source>
        <dbReference type="ARBA" id="ARBA00022833"/>
    </source>
</evidence>
<dbReference type="Proteomes" id="UP000629468">
    <property type="component" value="Unassembled WGS sequence"/>
</dbReference>
<dbReference type="GO" id="GO:0005634">
    <property type="term" value="C:nucleus"/>
    <property type="evidence" value="ECO:0007669"/>
    <property type="project" value="UniProtKB-SubCell"/>
</dbReference>
<dbReference type="GO" id="GO:0016226">
    <property type="term" value="P:iron-sulfur cluster assembly"/>
    <property type="evidence" value="ECO:0007669"/>
    <property type="project" value="InterPro"/>
</dbReference>
<feature type="domain" description="Copper-fist" evidence="10">
    <location>
        <begin position="370"/>
        <end position="409"/>
    </location>
</feature>
<evidence type="ECO:0000313" key="11">
    <source>
        <dbReference type="EMBL" id="KAF7784520.1"/>
    </source>
</evidence>
<dbReference type="Pfam" id="PF01106">
    <property type="entry name" value="NifU"/>
    <property type="match status" value="1"/>
</dbReference>
<dbReference type="SMART" id="SM01090">
    <property type="entry name" value="Copper-fist"/>
    <property type="match status" value="1"/>
</dbReference>